<dbReference type="SMR" id="A0A0P1BG88"/>
<dbReference type="InterPro" id="IPR002125">
    <property type="entry name" value="CMP_dCMP_dom"/>
</dbReference>
<keyword evidence="1" id="KW-0378">Hydrolase</keyword>
<dbReference type="SUPFAM" id="SSF53927">
    <property type="entry name" value="Cytidine deaminase-like"/>
    <property type="match status" value="1"/>
</dbReference>
<dbReference type="Proteomes" id="UP000054845">
    <property type="component" value="Unassembled WGS sequence"/>
</dbReference>
<dbReference type="CDD" id="cd01285">
    <property type="entry name" value="nucleoside_deaminase"/>
    <property type="match status" value="1"/>
</dbReference>
<evidence type="ECO:0000313" key="4">
    <source>
        <dbReference type="EMBL" id="CEH14742.1"/>
    </source>
</evidence>
<name>A0A0P1BG88_9BASI</name>
<evidence type="ECO:0000259" key="3">
    <source>
        <dbReference type="PROSITE" id="PS51747"/>
    </source>
</evidence>
<dbReference type="STRING" id="401625.A0A0P1BG88"/>
<dbReference type="GO" id="GO:0052717">
    <property type="term" value="F:tRNA-specific adenosine-34 deaminase activity"/>
    <property type="evidence" value="ECO:0007669"/>
    <property type="project" value="UniProtKB-EC"/>
</dbReference>
<protein>
    <submittedName>
        <fullName evidence="4">Trna specific adenosine deaminase</fullName>
    </submittedName>
</protein>
<dbReference type="AlphaFoldDB" id="A0A0P1BG88"/>
<dbReference type="PANTHER" id="PTHR11079:SF149">
    <property type="entry name" value="TRNA-SPECIFIC ADENOSINE DEAMINASE 2"/>
    <property type="match status" value="1"/>
</dbReference>
<dbReference type="EMBL" id="CCYA01000248">
    <property type="protein sequence ID" value="CEH14742.1"/>
    <property type="molecule type" value="Genomic_DNA"/>
</dbReference>
<dbReference type="GO" id="GO:0005634">
    <property type="term" value="C:nucleus"/>
    <property type="evidence" value="ECO:0007669"/>
    <property type="project" value="TreeGrafter"/>
</dbReference>
<dbReference type="Gene3D" id="3.40.140.10">
    <property type="entry name" value="Cytidine Deaminase, domain 2"/>
    <property type="match status" value="1"/>
</dbReference>
<sequence>MTLACASVEAGDSSSRSISISNHPLPPPPVHVTRQSIPPSRADYTPPSEQDEMDLHWMREALIMADEAFDAQEVPIGSIFVREGKVIARARNRTNELMNATRHAELEAIDYILSLYPPSSPSFATHPHRSLTDNPFKETTLYVTVEPCIMCSSALRQVGIKRVVFGAGNERFGGCGSVVGCHKDPALVNSPPFVAVGGYYREEAIMLLRKFYLTENVNAPNPKSKANRILKTKFQPPGVSMHGPQGPPTRRGIQRNLVATRSVYNSSNASSTSEDLRASVLADGEDSSVHEQQERDAGLIDEMRTREKINGTDHTVADR</sequence>
<dbReference type="GO" id="GO:0046872">
    <property type="term" value="F:metal ion binding"/>
    <property type="evidence" value="ECO:0007669"/>
    <property type="project" value="UniProtKB-KW"/>
</dbReference>
<organism evidence="4 5">
    <name type="scientific">Ceraceosorus bombacis</name>
    <dbReference type="NCBI Taxonomy" id="401625"/>
    <lineage>
        <taxon>Eukaryota</taxon>
        <taxon>Fungi</taxon>
        <taxon>Dikarya</taxon>
        <taxon>Basidiomycota</taxon>
        <taxon>Ustilaginomycotina</taxon>
        <taxon>Exobasidiomycetes</taxon>
        <taxon>Ceraceosorales</taxon>
        <taxon>Ceraceosoraceae</taxon>
        <taxon>Ceraceosorus</taxon>
    </lineage>
</organism>
<proteinExistence type="predicted"/>
<feature type="region of interest" description="Disordered" evidence="2">
    <location>
        <begin position="264"/>
        <end position="319"/>
    </location>
</feature>
<feature type="compositionally biased region" description="Low complexity" evidence="2">
    <location>
        <begin position="264"/>
        <end position="273"/>
    </location>
</feature>
<dbReference type="InterPro" id="IPR016193">
    <property type="entry name" value="Cytidine_deaminase-like"/>
</dbReference>
<feature type="compositionally biased region" description="Basic and acidic residues" evidence="2">
    <location>
        <begin position="287"/>
        <end position="319"/>
    </location>
</feature>
<evidence type="ECO:0000313" key="5">
    <source>
        <dbReference type="Proteomes" id="UP000054845"/>
    </source>
</evidence>
<feature type="region of interest" description="Disordered" evidence="2">
    <location>
        <begin position="1"/>
        <end position="50"/>
    </location>
</feature>
<evidence type="ECO:0000256" key="1">
    <source>
        <dbReference type="ARBA" id="ARBA00022801"/>
    </source>
</evidence>
<dbReference type="PANTHER" id="PTHR11079">
    <property type="entry name" value="CYTOSINE DEAMINASE FAMILY MEMBER"/>
    <property type="match status" value="1"/>
</dbReference>
<accession>A0A0P1BG88</accession>
<dbReference type="OrthoDB" id="1701769at2759"/>
<feature type="domain" description="CMP/dCMP-type deaminase" evidence="3">
    <location>
        <begin position="52"/>
        <end position="177"/>
    </location>
</feature>
<evidence type="ECO:0000256" key="2">
    <source>
        <dbReference type="SAM" id="MobiDB-lite"/>
    </source>
</evidence>
<dbReference type="Pfam" id="PF00383">
    <property type="entry name" value="dCMP_cyt_deam_1"/>
    <property type="match status" value="1"/>
</dbReference>
<keyword evidence="5" id="KW-1185">Reference proteome</keyword>
<reference evidence="4 5" key="1">
    <citation type="submission" date="2014-09" db="EMBL/GenBank/DDBJ databases">
        <authorList>
            <person name="Magalhaes I.L.F."/>
            <person name="Oliveira U."/>
            <person name="Santos F.R."/>
            <person name="Vidigal T.H.D.A."/>
            <person name="Brescovit A.D."/>
            <person name="Santos A.J."/>
        </authorList>
    </citation>
    <scope>NUCLEOTIDE SEQUENCE [LARGE SCALE GENOMIC DNA]</scope>
</reference>
<dbReference type="GO" id="GO:0005737">
    <property type="term" value="C:cytoplasm"/>
    <property type="evidence" value="ECO:0007669"/>
    <property type="project" value="TreeGrafter"/>
</dbReference>
<dbReference type="PROSITE" id="PS51747">
    <property type="entry name" value="CYT_DCMP_DEAMINASES_2"/>
    <property type="match status" value="1"/>
</dbReference>
<dbReference type="GO" id="GO:0002100">
    <property type="term" value="P:tRNA wobble adenosine to inosine editing"/>
    <property type="evidence" value="ECO:0007669"/>
    <property type="project" value="InterPro"/>
</dbReference>